<sequence length="945" mass="107686">MSVDGSSSEKDVSTVTKAHSDQKILKTGSFESHDIIFDESFEDEDIEIVTNHINDHSVEESLEIIKEAIEYHDGDTGLSNDFYLYLIALTEGPDETVTQDQWETLVKFHAFLIHDWSIYPAVRSVTRPIDEEEFEDYENIRVYLISIIWSCAGSVLATFFMVRFPSISLSSVAIQILIAYTGKAMSGIPNFSFPVGFGRRCTFGGGKWNYKEQMLATCGMGVGNQFPYSQYVVLALGNSYFYNFQEAISFGFIILLTLSTNLMGFGLAGIFRVFLIYPVRMIWYGVLPGLKLSRTLVSDDPVPQNNTEIHVHEDVGESEGDEKSIAPKTSAWKKACKNVKGSYYIYLYYFAKWTPGVKIPAAAQAEAETRLCVNGWRLKGWEFFWLFSILEFGWYWITDFVFIFLGYFDWMSWINPNDNNLLAICGVNNGLALNPFPSLDPSIFLPTAMVSPFFSTVSMLAGMIISMLIVIGIWYQNTSYTGFLPINSNTLYDNTGNEFEVSQVLNDNNELDEEKYQSYSLPFWSAGSLVSYGAFFAFYPAMIVYSILNYTGILWYSMKVLWKGIINPRAVLANFNDRYSRAQRKYKEVPEWWYLLFLAICLGMGIACVEHYKFTNTPVWTIFFGIGLSAVFMVPCGVLYATTNQQIVINVLYELIIGLTNEGNGTALMVAKAYATNFMVETDSFITNLKQAHYVGLAPRAMFRIQIVNCIANSFVQSGLMLWQATPGSIDNLCSLDNATTNKFTCQDIRVYFNAAVQWGTIGPRRIFQGLYPNMPYTFLVGALYPIPFWLVRRYLVKYARDHKWGAPKEGGGRFRNFTYVRYLFSLEWINSSNEIIFISGALNWAPYNLAYYWPWFYVGLAFQVIIPRYYPRWWSQYNYLLYAAISVGYSYSALIMFFATSYHHLASIDWWGNDAGVSLMSVPRLNATLDAPDGYFGPRVGDYP</sequence>
<feature type="transmembrane region" description="Helical" evidence="9">
    <location>
        <begin position="880"/>
        <end position="900"/>
    </location>
</feature>
<protein>
    <submittedName>
        <fullName evidence="10">Opt2 protein</fullName>
    </submittedName>
</protein>
<feature type="transmembrane region" description="Helical" evidence="9">
    <location>
        <begin position="142"/>
        <end position="162"/>
    </location>
</feature>
<dbReference type="EMBL" id="BTGC01000008">
    <property type="protein sequence ID" value="GMM51601.1"/>
    <property type="molecule type" value="Genomic_DNA"/>
</dbReference>
<keyword evidence="4 9" id="KW-0812">Transmembrane</keyword>
<dbReference type="AlphaFoldDB" id="A0AAV5RJ66"/>
<comment type="similarity">
    <text evidence="2">Belongs to the oligopeptide OPT transporter family.</text>
</comment>
<evidence type="ECO:0000313" key="11">
    <source>
        <dbReference type="Proteomes" id="UP001362899"/>
    </source>
</evidence>
<keyword evidence="7 9" id="KW-1133">Transmembrane helix</keyword>
<keyword evidence="5" id="KW-0571">Peptide transport</keyword>
<dbReference type="GO" id="GO:0016020">
    <property type="term" value="C:membrane"/>
    <property type="evidence" value="ECO:0007669"/>
    <property type="project" value="UniProtKB-SubCell"/>
</dbReference>
<dbReference type="InterPro" id="IPR004648">
    <property type="entry name" value="Oligpept_transpt"/>
</dbReference>
<evidence type="ECO:0000256" key="8">
    <source>
        <dbReference type="ARBA" id="ARBA00023136"/>
    </source>
</evidence>
<dbReference type="GO" id="GO:0035673">
    <property type="term" value="F:oligopeptide transmembrane transporter activity"/>
    <property type="evidence" value="ECO:0007669"/>
    <property type="project" value="InterPro"/>
</dbReference>
<keyword evidence="6" id="KW-0653">Protein transport</keyword>
<evidence type="ECO:0000256" key="4">
    <source>
        <dbReference type="ARBA" id="ARBA00022692"/>
    </source>
</evidence>
<evidence type="ECO:0000256" key="1">
    <source>
        <dbReference type="ARBA" id="ARBA00004141"/>
    </source>
</evidence>
<dbReference type="NCBIfam" id="TIGR00728">
    <property type="entry name" value="OPT_sfam"/>
    <property type="match status" value="1"/>
</dbReference>
<gene>
    <name evidence="10" type="ORF">DASB73_025640</name>
</gene>
<keyword evidence="8 9" id="KW-0472">Membrane</keyword>
<evidence type="ECO:0000256" key="7">
    <source>
        <dbReference type="ARBA" id="ARBA00022989"/>
    </source>
</evidence>
<dbReference type="Proteomes" id="UP001362899">
    <property type="component" value="Unassembled WGS sequence"/>
</dbReference>
<dbReference type="PANTHER" id="PTHR22601">
    <property type="entry name" value="ISP4 LIKE PROTEIN"/>
    <property type="match status" value="1"/>
</dbReference>
<keyword evidence="3" id="KW-0813">Transport</keyword>
<reference evidence="10 11" key="1">
    <citation type="journal article" date="2023" name="Elife">
        <title>Identification of key yeast species and microbe-microbe interactions impacting larval growth of Drosophila in the wild.</title>
        <authorList>
            <person name="Mure A."/>
            <person name="Sugiura Y."/>
            <person name="Maeda R."/>
            <person name="Honda K."/>
            <person name="Sakurai N."/>
            <person name="Takahashi Y."/>
            <person name="Watada M."/>
            <person name="Katoh T."/>
            <person name="Gotoh A."/>
            <person name="Gotoh Y."/>
            <person name="Taniguchi I."/>
            <person name="Nakamura K."/>
            <person name="Hayashi T."/>
            <person name="Katayama T."/>
            <person name="Uemura T."/>
            <person name="Hattori Y."/>
        </authorList>
    </citation>
    <scope>NUCLEOTIDE SEQUENCE [LARGE SCALE GENOMIC DNA]</scope>
    <source>
        <strain evidence="10 11">SB-73</strain>
    </source>
</reference>
<evidence type="ECO:0000256" key="6">
    <source>
        <dbReference type="ARBA" id="ARBA00022927"/>
    </source>
</evidence>
<feature type="transmembrane region" description="Helical" evidence="9">
    <location>
        <begin position="453"/>
        <end position="475"/>
    </location>
</feature>
<feature type="transmembrane region" description="Helical" evidence="9">
    <location>
        <begin position="853"/>
        <end position="871"/>
    </location>
</feature>
<evidence type="ECO:0000313" key="10">
    <source>
        <dbReference type="EMBL" id="GMM51601.1"/>
    </source>
</evidence>
<dbReference type="GO" id="GO:0015031">
    <property type="term" value="P:protein transport"/>
    <property type="evidence" value="ECO:0007669"/>
    <property type="project" value="UniProtKB-KW"/>
</dbReference>
<feature type="transmembrane region" description="Helical" evidence="9">
    <location>
        <begin position="618"/>
        <end position="641"/>
    </location>
</feature>
<name>A0AAV5RJ66_STABA</name>
<evidence type="ECO:0000256" key="3">
    <source>
        <dbReference type="ARBA" id="ARBA00022448"/>
    </source>
</evidence>
<accession>A0AAV5RJ66</accession>
<proteinExistence type="inferred from homology"/>
<feature type="transmembrane region" description="Helical" evidence="9">
    <location>
        <begin position="523"/>
        <end position="547"/>
    </location>
</feature>
<organism evidence="10 11">
    <name type="scientific">Starmerella bacillaris</name>
    <name type="common">Yeast</name>
    <name type="synonym">Candida zemplinina</name>
    <dbReference type="NCBI Taxonomy" id="1247836"/>
    <lineage>
        <taxon>Eukaryota</taxon>
        <taxon>Fungi</taxon>
        <taxon>Dikarya</taxon>
        <taxon>Ascomycota</taxon>
        <taxon>Saccharomycotina</taxon>
        <taxon>Dipodascomycetes</taxon>
        <taxon>Dipodascales</taxon>
        <taxon>Trichomonascaceae</taxon>
        <taxon>Starmerella</taxon>
    </lineage>
</organism>
<evidence type="ECO:0000256" key="9">
    <source>
        <dbReference type="SAM" id="Phobius"/>
    </source>
</evidence>
<feature type="transmembrane region" description="Helical" evidence="9">
    <location>
        <begin position="383"/>
        <end position="408"/>
    </location>
</feature>
<comment type="subcellular location">
    <subcellularLocation>
        <location evidence="1">Membrane</location>
        <topology evidence="1">Multi-pass membrane protein</topology>
    </subcellularLocation>
</comment>
<keyword evidence="11" id="KW-1185">Reference proteome</keyword>
<feature type="transmembrane region" description="Helical" evidence="9">
    <location>
        <begin position="247"/>
        <end position="275"/>
    </location>
</feature>
<feature type="transmembrane region" description="Helical" evidence="9">
    <location>
        <begin position="592"/>
        <end position="612"/>
    </location>
</feature>
<dbReference type="Pfam" id="PF03169">
    <property type="entry name" value="OPT"/>
    <property type="match status" value="1"/>
</dbReference>
<comment type="caution">
    <text evidence="10">The sequence shown here is derived from an EMBL/GenBank/DDBJ whole genome shotgun (WGS) entry which is preliminary data.</text>
</comment>
<evidence type="ECO:0000256" key="5">
    <source>
        <dbReference type="ARBA" id="ARBA00022856"/>
    </source>
</evidence>
<evidence type="ECO:0000256" key="2">
    <source>
        <dbReference type="ARBA" id="ARBA00008807"/>
    </source>
</evidence>
<dbReference type="InterPro" id="IPR004813">
    <property type="entry name" value="OPT"/>
</dbReference>
<feature type="transmembrane region" description="Helical" evidence="9">
    <location>
        <begin position="775"/>
        <end position="792"/>
    </location>
</feature>